<dbReference type="GO" id="GO:0006351">
    <property type="term" value="P:DNA-templated transcription"/>
    <property type="evidence" value="ECO:0007669"/>
    <property type="project" value="TreeGrafter"/>
</dbReference>
<protein>
    <submittedName>
        <fullName evidence="6">LysR family transcriptional regulator</fullName>
    </submittedName>
</protein>
<dbReference type="Pfam" id="PF00126">
    <property type="entry name" value="HTH_1"/>
    <property type="match status" value="1"/>
</dbReference>
<dbReference type="AlphaFoldDB" id="A0AB72UJ21"/>
<dbReference type="SUPFAM" id="SSF53850">
    <property type="entry name" value="Periplasmic binding protein-like II"/>
    <property type="match status" value="1"/>
</dbReference>
<dbReference type="PANTHER" id="PTHR30537:SF74">
    <property type="entry name" value="HTH-TYPE TRANSCRIPTIONAL REGULATOR TRPI"/>
    <property type="match status" value="1"/>
</dbReference>
<keyword evidence="2" id="KW-0805">Transcription regulation</keyword>
<dbReference type="InterPro" id="IPR036390">
    <property type="entry name" value="WH_DNA-bd_sf"/>
</dbReference>
<evidence type="ECO:0000256" key="2">
    <source>
        <dbReference type="ARBA" id="ARBA00023015"/>
    </source>
</evidence>
<evidence type="ECO:0000313" key="7">
    <source>
        <dbReference type="Proteomes" id="UP000007127"/>
    </source>
</evidence>
<feature type="domain" description="HTH lysR-type" evidence="5">
    <location>
        <begin position="15"/>
        <end position="72"/>
    </location>
</feature>
<dbReference type="InterPro" id="IPR000847">
    <property type="entry name" value="LysR_HTH_N"/>
</dbReference>
<dbReference type="Pfam" id="PF03466">
    <property type="entry name" value="LysR_substrate"/>
    <property type="match status" value="1"/>
</dbReference>
<dbReference type="InterPro" id="IPR005119">
    <property type="entry name" value="LysR_subst-bd"/>
</dbReference>
<evidence type="ECO:0000256" key="3">
    <source>
        <dbReference type="ARBA" id="ARBA00023125"/>
    </source>
</evidence>
<dbReference type="Proteomes" id="UP000007127">
    <property type="component" value="Chromosome"/>
</dbReference>
<comment type="similarity">
    <text evidence="1">Belongs to the LysR transcriptional regulatory family.</text>
</comment>
<dbReference type="Gene3D" id="1.10.10.10">
    <property type="entry name" value="Winged helix-like DNA-binding domain superfamily/Winged helix DNA-binding domain"/>
    <property type="match status" value="1"/>
</dbReference>
<accession>A0AB72UJ21</accession>
<keyword evidence="4" id="KW-0804">Transcription</keyword>
<name>A0AB72UJ21_9PROT</name>
<dbReference type="InterPro" id="IPR036388">
    <property type="entry name" value="WH-like_DNA-bd_sf"/>
</dbReference>
<dbReference type="EMBL" id="CP004388">
    <property type="protein sequence ID" value="AJD54165.1"/>
    <property type="molecule type" value="Genomic_DNA"/>
</dbReference>
<dbReference type="PANTHER" id="PTHR30537">
    <property type="entry name" value="HTH-TYPE TRANSCRIPTIONAL REGULATOR"/>
    <property type="match status" value="1"/>
</dbReference>
<gene>
    <name evidence="6" type="ORF">TH3_20315</name>
</gene>
<evidence type="ECO:0000256" key="4">
    <source>
        <dbReference type="ARBA" id="ARBA00023163"/>
    </source>
</evidence>
<dbReference type="KEGG" id="txi:TH3_20315"/>
<evidence type="ECO:0000256" key="1">
    <source>
        <dbReference type="ARBA" id="ARBA00009437"/>
    </source>
</evidence>
<dbReference type="FunFam" id="1.10.10.10:FF:000038">
    <property type="entry name" value="Glycine cleavage system transcriptional activator"/>
    <property type="match status" value="1"/>
</dbReference>
<keyword evidence="3" id="KW-0238">DNA-binding</keyword>
<evidence type="ECO:0000259" key="5">
    <source>
        <dbReference type="PROSITE" id="PS50931"/>
    </source>
</evidence>
<dbReference type="PROSITE" id="PS50931">
    <property type="entry name" value="HTH_LYSR"/>
    <property type="match status" value="1"/>
</dbReference>
<dbReference type="InterPro" id="IPR058163">
    <property type="entry name" value="LysR-type_TF_proteobact-type"/>
</dbReference>
<sequence length="309" mass="34613">MGNFVSNFHRKRNLPPLAALPAFEAAARHQSFSRAAEELHLTHGAISRAVAQIEERLGIDLFVRRNRRVWLTPAGERLFKSVVTALDGLDGTVEEIHRHDSASPILSVSCEPSLAMRWLMPRLGAFREANPDLNIDLRLAGGPVDLLVEGCDLAIRRADFGIAEDYEVTRLWPEFAGPVCDPNCWEDILVRDLSNARWLHSRTRPDAWDIWRRASGSNSSPASEQYFDHFFFTLQAAVNRLGTAIGPLPLVYDDLLAGRLVAPYGMAPTGYDYVLITLDRPGRDPRILRFFDWLMAEAKGIESGVVPQD</sequence>
<dbReference type="PRINTS" id="PR00039">
    <property type="entry name" value="HTHLYSR"/>
</dbReference>
<proteinExistence type="inferred from homology"/>
<dbReference type="Gene3D" id="3.40.190.10">
    <property type="entry name" value="Periplasmic binding protein-like II"/>
    <property type="match status" value="2"/>
</dbReference>
<dbReference type="GO" id="GO:0043565">
    <property type="term" value="F:sequence-specific DNA binding"/>
    <property type="evidence" value="ECO:0007669"/>
    <property type="project" value="TreeGrafter"/>
</dbReference>
<evidence type="ECO:0000313" key="6">
    <source>
        <dbReference type="EMBL" id="AJD54165.1"/>
    </source>
</evidence>
<organism evidence="6 7">
    <name type="scientific">Thalassospira xiamenensis M-5 = DSM 17429</name>
    <dbReference type="NCBI Taxonomy" id="1123366"/>
    <lineage>
        <taxon>Bacteria</taxon>
        <taxon>Pseudomonadati</taxon>
        <taxon>Pseudomonadota</taxon>
        <taxon>Alphaproteobacteria</taxon>
        <taxon>Rhodospirillales</taxon>
        <taxon>Thalassospiraceae</taxon>
        <taxon>Thalassospira</taxon>
    </lineage>
</organism>
<reference evidence="6 7" key="1">
    <citation type="journal article" date="2012" name="J. Bacteriol.">
        <title>Genome sequence of Thalassospira xiamenensis type strain M-5.</title>
        <authorList>
            <person name="Lai Q."/>
            <person name="Shao Z."/>
        </authorList>
    </citation>
    <scope>NUCLEOTIDE SEQUENCE [LARGE SCALE GENOMIC DNA]</scope>
    <source>
        <strain evidence="6 7">M-5</strain>
    </source>
</reference>
<dbReference type="SUPFAM" id="SSF46785">
    <property type="entry name" value="Winged helix' DNA-binding domain"/>
    <property type="match status" value="1"/>
</dbReference>
<dbReference type="GO" id="GO:0003700">
    <property type="term" value="F:DNA-binding transcription factor activity"/>
    <property type="evidence" value="ECO:0007669"/>
    <property type="project" value="InterPro"/>
</dbReference>